<dbReference type="InterPro" id="IPR023485">
    <property type="entry name" value="Ptyr_pPase"/>
</dbReference>
<evidence type="ECO:0000259" key="5">
    <source>
        <dbReference type="SMART" id="SM00226"/>
    </source>
</evidence>
<dbReference type="InterPro" id="IPR050438">
    <property type="entry name" value="LMW_PTPase"/>
</dbReference>
<dbReference type="SMART" id="SM00226">
    <property type="entry name" value="LMWPc"/>
    <property type="match status" value="1"/>
</dbReference>
<reference evidence="6 7" key="1">
    <citation type="submission" date="2018-01" db="EMBL/GenBank/DDBJ databases">
        <title>Cryobacterium sp. nov., from glaciers in China.</title>
        <authorList>
            <person name="Liu Q."/>
            <person name="Xin Y.-H."/>
        </authorList>
    </citation>
    <scope>NUCLEOTIDE SEQUENCE [LARGE SCALE GENOMIC DNA]</scope>
    <source>
        <strain evidence="6 7">TMB1-8</strain>
    </source>
</reference>
<evidence type="ECO:0000313" key="7">
    <source>
        <dbReference type="Proteomes" id="UP000237104"/>
    </source>
</evidence>
<feature type="active site" evidence="4">
    <location>
        <position position="22"/>
    </location>
</feature>
<dbReference type="AlphaFoldDB" id="A0A2S3Z9I5"/>
<gene>
    <name evidence="6" type="ORF">C3B59_11670</name>
</gene>
<dbReference type="PRINTS" id="PR00719">
    <property type="entry name" value="LMWPTPASE"/>
</dbReference>
<dbReference type="Pfam" id="PF01451">
    <property type="entry name" value="LMWPc"/>
    <property type="match status" value="1"/>
</dbReference>
<organism evidence="6 7">
    <name type="scientific">Cryobacterium zongtaii</name>
    <dbReference type="NCBI Taxonomy" id="1259217"/>
    <lineage>
        <taxon>Bacteria</taxon>
        <taxon>Bacillati</taxon>
        <taxon>Actinomycetota</taxon>
        <taxon>Actinomycetes</taxon>
        <taxon>Micrococcales</taxon>
        <taxon>Microbacteriaceae</taxon>
        <taxon>Cryobacterium</taxon>
    </lineage>
</organism>
<proteinExistence type="inferred from homology"/>
<dbReference type="InterPro" id="IPR017867">
    <property type="entry name" value="Tyr_phospatase_low_mol_wt"/>
</dbReference>
<dbReference type="Proteomes" id="UP000237104">
    <property type="component" value="Unassembled WGS sequence"/>
</dbReference>
<comment type="similarity">
    <text evidence="1">Belongs to the low molecular weight phosphotyrosine protein phosphatase family.</text>
</comment>
<dbReference type="RefSeq" id="WP_103431522.1">
    <property type="nucleotide sequence ID" value="NZ_PPXF01000055.1"/>
</dbReference>
<evidence type="ECO:0000256" key="3">
    <source>
        <dbReference type="ARBA" id="ARBA00022912"/>
    </source>
</evidence>
<evidence type="ECO:0000313" key="6">
    <source>
        <dbReference type="EMBL" id="POH62216.1"/>
    </source>
</evidence>
<feature type="domain" description="Phosphotyrosine protein phosphatase I" evidence="5">
    <location>
        <begin position="10"/>
        <end position="128"/>
    </location>
</feature>
<evidence type="ECO:0000256" key="4">
    <source>
        <dbReference type="PIRSR" id="PIRSR617867-1"/>
    </source>
</evidence>
<evidence type="ECO:0000256" key="2">
    <source>
        <dbReference type="ARBA" id="ARBA00022801"/>
    </source>
</evidence>
<evidence type="ECO:0000256" key="1">
    <source>
        <dbReference type="ARBA" id="ARBA00011063"/>
    </source>
</evidence>
<dbReference type="InterPro" id="IPR036196">
    <property type="entry name" value="Ptyr_pPase_sf"/>
</dbReference>
<name>A0A2S3Z9I5_9MICO</name>
<dbReference type="PANTHER" id="PTHR11717:SF31">
    <property type="entry name" value="LOW MOLECULAR WEIGHT PROTEIN-TYROSINE-PHOSPHATASE ETP-RELATED"/>
    <property type="match status" value="1"/>
</dbReference>
<accession>A0A2S3Z9I5</accession>
<protein>
    <submittedName>
        <fullName evidence="6">Low molecular weight phosphatase family protein</fullName>
    </submittedName>
</protein>
<dbReference type="PANTHER" id="PTHR11717">
    <property type="entry name" value="LOW MOLECULAR WEIGHT PROTEIN TYROSINE PHOSPHATASE"/>
    <property type="match status" value="1"/>
</dbReference>
<keyword evidence="2" id="KW-0378">Hydrolase</keyword>
<keyword evidence="3" id="KW-0904">Protein phosphatase</keyword>
<dbReference type="GO" id="GO:0004725">
    <property type="term" value="F:protein tyrosine phosphatase activity"/>
    <property type="evidence" value="ECO:0007669"/>
    <property type="project" value="InterPro"/>
</dbReference>
<dbReference type="OrthoDB" id="9784339at2"/>
<dbReference type="Gene3D" id="3.40.50.2300">
    <property type="match status" value="1"/>
</dbReference>
<feature type="active site" description="Nucleophile" evidence="4">
    <location>
        <position position="16"/>
    </location>
</feature>
<sequence length="216" mass="23523">MGEQRALSPFTVLVVCTGNICRSPVAERLLRAQLENAEIPARVVSAGTQSMVGHDMTPEAAQLAQHYGADPLVHRSQQLTEQLIADADLVVTATREHRSAVVSLHPRSSRYTYTLNQLARLLPAALEPNPQDSLVERNTLVELVETPQADPATILRALLVEVAATKGFSPPPPHPDDDDIEDPYRQSAEVYARVGNVINATVTTITNGFATAVYRR</sequence>
<comment type="caution">
    <text evidence="6">The sequence shown here is derived from an EMBL/GenBank/DDBJ whole genome shotgun (WGS) entry which is preliminary data.</text>
</comment>
<dbReference type="EMBL" id="PPXF01000055">
    <property type="protein sequence ID" value="POH62216.1"/>
    <property type="molecule type" value="Genomic_DNA"/>
</dbReference>
<dbReference type="SUPFAM" id="SSF52788">
    <property type="entry name" value="Phosphotyrosine protein phosphatases I"/>
    <property type="match status" value="1"/>
</dbReference>